<feature type="transmembrane region" description="Helical" evidence="8">
    <location>
        <begin position="135"/>
        <end position="158"/>
    </location>
</feature>
<evidence type="ECO:0000256" key="8">
    <source>
        <dbReference type="SAM" id="Phobius"/>
    </source>
</evidence>
<accession>A0A815II34</accession>
<feature type="transmembrane region" description="Helical" evidence="8">
    <location>
        <begin position="53"/>
        <end position="75"/>
    </location>
</feature>
<dbReference type="PROSITE" id="PS50262">
    <property type="entry name" value="G_PROTEIN_RECEP_F1_2"/>
    <property type="match status" value="1"/>
</dbReference>
<feature type="transmembrane region" description="Helical" evidence="8">
    <location>
        <begin position="235"/>
        <end position="253"/>
    </location>
</feature>
<evidence type="ECO:0000256" key="2">
    <source>
        <dbReference type="ARBA" id="ARBA00022692"/>
    </source>
</evidence>
<keyword evidence="5 8" id="KW-0472">Membrane</keyword>
<gene>
    <name evidence="10" type="ORF">ZHD862_LOCUS31470</name>
</gene>
<reference evidence="10" key="1">
    <citation type="submission" date="2021-02" db="EMBL/GenBank/DDBJ databases">
        <authorList>
            <person name="Nowell W R."/>
        </authorList>
    </citation>
    <scope>NUCLEOTIDE SEQUENCE</scope>
</reference>
<evidence type="ECO:0000256" key="7">
    <source>
        <dbReference type="ARBA" id="ARBA00023224"/>
    </source>
</evidence>
<dbReference type="PANTHER" id="PTHR24243">
    <property type="entry name" value="G-PROTEIN COUPLED RECEPTOR"/>
    <property type="match status" value="1"/>
</dbReference>
<evidence type="ECO:0000259" key="9">
    <source>
        <dbReference type="PROSITE" id="PS50262"/>
    </source>
</evidence>
<dbReference type="Proteomes" id="UP000663864">
    <property type="component" value="Unassembled WGS sequence"/>
</dbReference>
<evidence type="ECO:0000313" key="11">
    <source>
        <dbReference type="Proteomes" id="UP000663864"/>
    </source>
</evidence>
<comment type="subcellular location">
    <subcellularLocation>
        <location evidence="1">Membrane</location>
        <topology evidence="1">Multi-pass membrane protein</topology>
    </subcellularLocation>
</comment>
<evidence type="ECO:0000256" key="4">
    <source>
        <dbReference type="ARBA" id="ARBA00023040"/>
    </source>
</evidence>
<dbReference type="InterPro" id="IPR017452">
    <property type="entry name" value="GPCR_Rhodpsn_7TM"/>
</dbReference>
<dbReference type="GO" id="GO:0005886">
    <property type="term" value="C:plasma membrane"/>
    <property type="evidence" value="ECO:0007669"/>
    <property type="project" value="TreeGrafter"/>
</dbReference>
<dbReference type="AlphaFoldDB" id="A0A815II34"/>
<protein>
    <recommendedName>
        <fullName evidence="9">G-protein coupled receptors family 1 profile domain-containing protein</fullName>
    </recommendedName>
</protein>
<evidence type="ECO:0000313" key="10">
    <source>
        <dbReference type="EMBL" id="CAF1368630.1"/>
    </source>
</evidence>
<feature type="transmembrane region" description="Helical" evidence="8">
    <location>
        <begin position="285"/>
        <end position="305"/>
    </location>
</feature>
<evidence type="ECO:0000256" key="3">
    <source>
        <dbReference type="ARBA" id="ARBA00022989"/>
    </source>
</evidence>
<feature type="transmembrane region" description="Helical" evidence="8">
    <location>
        <begin position="95"/>
        <end position="114"/>
    </location>
</feature>
<proteinExistence type="predicted"/>
<keyword evidence="2 8" id="KW-0812">Transmembrane</keyword>
<evidence type="ECO:0000256" key="6">
    <source>
        <dbReference type="ARBA" id="ARBA00023170"/>
    </source>
</evidence>
<dbReference type="PANTHER" id="PTHR24243:SF233">
    <property type="entry name" value="THYROTROPIN-RELEASING HORMONE RECEPTOR"/>
    <property type="match status" value="1"/>
</dbReference>
<keyword evidence="6" id="KW-0675">Receptor</keyword>
<dbReference type="EMBL" id="CAJNOT010003170">
    <property type="protein sequence ID" value="CAF1368630.1"/>
    <property type="molecule type" value="Genomic_DNA"/>
</dbReference>
<keyword evidence="7" id="KW-0807">Transducer</keyword>
<name>A0A815II34_9BILA</name>
<feature type="transmembrane region" description="Helical" evidence="8">
    <location>
        <begin position="20"/>
        <end position="41"/>
    </location>
</feature>
<organism evidence="10 11">
    <name type="scientific">Rotaria sordida</name>
    <dbReference type="NCBI Taxonomy" id="392033"/>
    <lineage>
        <taxon>Eukaryota</taxon>
        <taxon>Metazoa</taxon>
        <taxon>Spiralia</taxon>
        <taxon>Gnathifera</taxon>
        <taxon>Rotifera</taxon>
        <taxon>Eurotatoria</taxon>
        <taxon>Bdelloidea</taxon>
        <taxon>Philodinida</taxon>
        <taxon>Philodinidae</taxon>
        <taxon>Rotaria</taxon>
    </lineage>
</organism>
<dbReference type="SUPFAM" id="SSF81321">
    <property type="entry name" value="Family A G protein-coupled receptor-like"/>
    <property type="match status" value="1"/>
</dbReference>
<evidence type="ECO:0000256" key="5">
    <source>
        <dbReference type="ARBA" id="ARBA00023136"/>
    </source>
</evidence>
<dbReference type="Gene3D" id="1.20.1070.10">
    <property type="entry name" value="Rhodopsin 7-helix transmembrane proteins"/>
    <property type="match status" value="1"/>
</dbReference>
<keyword evidence="3 8" id="KW-1133">Transmembrane helix</keyword>
<evidence type="ECO:0000256" key="1">
    <source>
        <dbReference type="ARBA" id="ARBA00004141"/>
    </source>
</evidence>
<sequence>MNATNSINNVLLAVPYQLNIWFGSFLWIAGNLGCIGNMIVYCSRSSRKRAYSIYLLSATVANLHYFNFVLLTRIIQNGFQFPLVNRFIIICKLRQFSSIWGNLVSFSLFSFAIIDRILSTQRSNKYRQWSNRVSLAYIMIILIPLFWLLLLGHRIVLYRINNGTCGPLEGFYAVYDNYFQVIFSSLGPVIVMSILAYLLMKNVRGVVQRRIQPINTVSSIINPNKSIINQMDSQLTIMLTLESLITIVTYVPYATRLTYENITHQWYKSQLQLAWEKVFTELIHLLSYLFFATSFYVSIISSTGFRRKFKQTLQMKKRNDSATHIIAFQRT</sequence>
<feature type="transmembrane region" description="Helical" evidence="8">
    <location>
        <begin position="178"/>
        <end position="200"/>
    </location>
</feature>
<dbReference type="GO" id="GO:0004930">
    <property type="term" value="F:G protein-coupled receptor activity"/>
    <property type="evidence" value="ECO:0007669"/>
    <property type="project" value="UniProtKB-KW"/>
</dbReference>
<feature type="domain" description="G-protein coupled receptors family 1 profile" evidence="9">
    <location>
        <begin position="33"/>
        <end position="301"/>
    </location>
</feature>
<keyword evidence="4" id="KW-0297">G-protein coupled receptor</keyword>
<comment type="caution">
    <text evidence="10">The sequence shown here is derived from an EMBL/GenBank/DDBJ whole genome shotgun (WGS) entry which is preliminary data.</text>
</comment>